<dbReference type="Gene3D" id="3.40.50.620">
    <property type="entry name" value="HUPs"/>
    <property type="match status" value="2"/>
</dbReference>
<dbReference type="STRING" id="693661.Arcve_0746"/>
<comment type="similarity">
    <text evidence="10 11">Belongs to the class-I aminoacyl-tRNA synthetase family. ValS type 2 subfamily.</text>
</comment>
<keyword evidence="7 11" id="KW-0030">Aminoacyl-tRNA synthetase</keyword>
<dbReference type="InterPro" id="IPR033705">
    <property type="entry name" value="Anticodon_Ia_Val"/>
</dbReference>
<dbReference type="InterPro" id="IPR013155">
    <property type="entry name" value="M/V/L/I-tRNA-synth_anticd-bd"/>
</dbReference>
<evidence type="ECO:0000256" key="5">
    <source>
        <dbReference type="ARBA" id="ARBA00022840"/>
    </source>
</evidence>
<dbReference type="Gene3D" id="1.10.730.10">
    <property type="entry name" value="Isoleucyl-tRNA Synthetase, Domain 1"/>
    <property type="match status" value="1"/>
</dbReference>
<dbReference type="RefSeq" id="WP_013683436.1">
    <property type="nucleotide sequence ID" value="NC_015320.1"/>
</dbReference>
<dbReference type="FunFam" id="3.40.50.620:FF:000324">
    <property type="entry name" value="Valine--tRNA ligase"/>
    <property type="match status" value="1"/>
</dbReference>
<comment type="subcellular location">
    <subcellularLocation>
        <location evidence="1 11">Cytoplasm</location>
    </subcellularLocation>
</comment>
<evidence type="ECO:0000256" key="1">
    <source>
        <dbReference type="ARBA" id="ARBA00004496"/>
    </source>
</evidence>
<keyword evidence="5 11" id="KW-0067">ATP-binding</keyword>
<dbReference type="Proteomes" id="UP000008136">
    <property type="component" value="Chromosome"/>
</dbReference>
<dbReference type="PANTHER" id="PTHR11946:SF93">
    <property type="entry name" value="VALINE--TRNA LIGASE, CHLOROPLASTIC_MITOCHONDRIAL 2"/>
    <property type="match status" value="1"/>
</dbReference>
<gene>
    <name evidence="11" type="primary">valS</name>
    <name evidence="14" type="ordered locus">Arcve_0746</name>
</gene>
<dbReference type="GO" id="GO:0005829">
    <property type="term" value="C:cytosol"/>
    <property type="evidence" value="ECO:0007669"/>
    <property type="project" value="TreeGrafter"/>
</dbReference>
<dbReference type="HOGENOM" id="CLU_001493_0_2_2"/>
<dbReference type="EC" id="6.1.1.9" evidence="11"/>
<keyword evidence="6 11" id="KW-0648">Protein biosynthesis</keyword>
<dbReference type="GO" id="GO:0006438">
    <property type="term" value="P:valyl-tRNA aminoacylation"/>
    <property type="evidence" value="ECO:0007669"/>
    <property type="project" value="UniProtKB-UniRule"/>
</dbReference>
<dbReference type="NCBIfam" id="TIGR00422">
    <property type="entry name" value="valS"/>
    <property type="match status" value="1"/>
</dbReference>
<evidence type="ECO:0000256" key="3">
    <source>
        <dbReference type="ARBA" id="ARBA00022598"/>
    </source>
</evidence>
<evidence type="ECO:0000256" key="2">
    <source>
        <dbReference type="ARBA" id="ARBA00022490"/>
    </source>
</evidence>
<dbReference type="InterPro" id="IPR002303">
    <property type="entry name" value="Valyl-tRNA_ligase"/>
</dbReference>
<dbReference type="InterPro" id="IPR009008">
    <property type="entry name" value="Val/Leu/Ile-tRNA-synth_edit"/>
</dbReference>
<dbReference type="SUPFAM" id="SSF52374">
    <property type="entry name" value="Nucleotidylyl transferase"/>
    <property type="match status" value="1"/>
</dbReference>
<evidence type="ECO:0000259" key="12">
    <source>
        <dbReference type="Pfam" id="PF00133"/>
    </source>
</evidence>
<feature type="binding site" evidence="11">
    <location>
        <position position="524"/>
    </location>
    <ligand>
        <name>ATP</name>
        <dbReference type="ChEBI" id="CHEBI:30616"/>
    </ligand>
</feature>
<evidence type="ECO:0000256" key="6">
    <source>
        <dbReference type="ARBA" id="ARBA00022917"/>
    </source>
</evidence>
<keyword evidence="4 11" id="KW-0547">Nucleotide-binding</keyword>
<dbReference type="GO" id="GO:0002161">
    <property type="term" value="F:aminoacyl-tRNA deacylase activity"/>
    <property type="evidence" value="ECO:0007669"/>
    <property type="project" value="InterPro"/>
</dbReference>
<feature type="domain" description="Aminoacyl-tRNA synthetase class Ia" evidence="12">
    <location>
        <begin position="16"/>
        <end position="557"/>
    </location>
</feature>
<evidence type="ECO:0000256" key="10">
    <source>
        <dbReference type="ARBA" id="ARBA00061452"/>
    </source>
</evidence>
<dbReference type="eggNOG" id="arCOG00405">
    <property type="taxonomic scope" value="Archaea"/>
</dbReference>
<evidence type="ECO:0000259" key="13">
    <source>
        <dbReference type="Pfam" id="PF08264"/>
    </source>
</evidence>
<comment type="domain">
    <text evidence="11">ValRS has two distinct active sites: one for aminoacylation and one for editing. The misactivated threonine is translocated from the active site to the editing site.</text>
</comment>
<dbReference type="InterPro" id="IPR002300">
    <property type="entry name" value="aa-tRNA-synth_Ia"/>
</dbReference>
<dbReference type="InterPro" id="IPR022874">
    <property type="entry name" value="Valine-tRNA_ligase_type_2"/>
</dbReference>
<dbReference type="HAMAP" id="MF_02005">
    <property type="entry name" value="Val_tRNA_synth_type2"/>
    <property type="match status" value="1"/>
</dbReference>
<proteinExistence type="inferred from homology"/>
<accession>F2KRJ9</accession>
<dbReference type="SUPFAM" id="SSF50677">
    <property type="entry name" value="ValRS/IleRS/LeuRS editing domain"/>
    <property type="match status" value="1"/>
</dbReference>
<feature type="domain" description="Methionyl/Valyl/Leucyl/Isoleucyl-tRNA synthetase anticodon-binding" evidence="13">
    <location>
        <begin position="602"/>
        <end position="746"/>
    </location>
</feature>
<dbReference type="CDD" id="cd00817">
    <property type="entry name" value="ValRS_core"/>
    <property type="match status" value="1"/>
</dbReference>
<dbReference type="PRINTS" id="PR00986">
    <property type="entry name" value="TRNASYNTHVAL"/>
</dbReference>
<name>F2KRJ9_ARCVS</name>
<dbReference type="eggNOG" id="arCOG00808">
    <property type="taxonomic scope" value="Archaea"/>
</dbReference>
<comment type="function">
    <text evidence="9 11">Catalyzes the attachment of valine to tRNA(Val). As ValRS can inadvertently accommodate and process structurally similar amino acids such as threonine, to avoid such errors, it has a 'posttransfer' editing activity that hydrolyzes mischarged Thr-tRNA(Val) in a tRNA-dependent manner.</text>
</comment>
<evidence type="ECO:0000256" key="7">
    <source>
        <dbReference type="ARBA" id="ARBA00023146"/>
    </source>
</evidence>
<dbReference type="InterPro" id="IPR001412">
    <property type="entry name" value="aa-tRNA-synth_I_CS"/>
</dbReference>
<dbReference type="AlphaFoldDB" id="F2KRJ9"/>
<keyword evidence="15" id="KW-1185">Reference proteome</keyword>
<organism evidence="14 15">
    <name type="scientific">Archaeoglobus veneficus (strain DSM 11195 / SNP6)</name>
    <dbReference type="NCBI Taxonomy" id="693661"/>
    <lineage>
        <taxon>Archaea</taxon>
        <taxon>Methanobacteriati</taxon>
        <taxon>Methanobacteriota</taxon>
        <taxon>Archaeoglobi</taxon>
        <taxon>Archaeoglobales</taxon>
        <taxon>Archaeoglobaceae</taxon>
        <taxon>Archaeoglobus</taxon>
    </lineage>
</organism>
<dbReference type="PANTHER" id="PTHR11946">
    <property type="entry name" value="VALYL-TRNA SYNTHETASES"/>
    <property type="match status" value="1"/>
</dbReference>
<dbReference type="GeneID" id="10393847"/>
<protein>
    <recommendedName>
        <fullName evidence="11">Valine--tRNA ligase</fullName>
        <ecNumber evidence="11">6.1.1.9</ecNumber>
    </recommendedName>
    <alternativeName>
        <fullName evidence="11">Valyl-tRNA synthetase</fullName>
        <shortName evidence="11">ValRS</shortName>
    </alternativeName>
</protein>
<dbReference type="CDD" id="cd07962">
    <property type="entry name" value="Anticodon_Ia_Val"/>
    <property type="match status" value="1"/>
</dbReference>
<dbReference type="KEGG" id="ave:Arcve_0746"/>
<dbReference type="InterPro" id="IPR014729">
    <property type="entry name" value="Rossmann-like_a/b/a_fold"/>
</dbReference>
<evidence type="ECO:0000256" key="11">
    <source>
        <dbReference type="HAMAP-Rule" id="MF_02005"/>
    </source>
</evidence>
<dbReference type="SUPFAM" id="SSF47323">
    <property type="entry name" value="Anticodon-binding domain of a subclass of class I aminoacyl-tRNA synthetases"/>
    <property type="match status" value="1"/>
</dbReference>
<dbReference type="PROSITE" id="PS00178">
    <property type="entry name" value="AA_TRNA_LIGASE_I"/>
    <property type="match status" value="1"/>
</dbReference>
<dbReference type="FunFam" id="3.40.50.620:FF:000192">
    <property type="entry name" value="Valine--tRNA ligase"/>
    <property type="match status" value="1"/>
</dbReference>
<dbReference type="OrthoDB" id="23906at2157"/>
<dbReference type="GO" id="GO:0004832">
    <property type="term" value="F:valine-tRNA ligase activity"/>
    <property type="evidence" value="ECO:0007669"/>
    <property type="project" value="UniProtKB-UniRule"/>
</dbReference>
<dbReference type="Pfam" id="PF00133">
    <property type="entry name" value="tRNA-synt_1"/>
    <property type="match status" value="1"/>
</dbReference>
<feature type="short sequence motif" description="'HIGH' region" evidence="11">
    <location>
        <begin position="43"/>
        <end position="53"/>
    </location>
</feature>
<sequence>MEIEKEYRAKEVEEKWVRQWKDEMYYFDWNSEKPHYIIDTPPPYPTGSFHIGNTLNWCYIDFIARYKRMKGYEVMFPQGWDCHGLPTEVKVEEMHGISKNDVPREEFRRLCVEFTEKNIEKMRSAMRRLGFSIDWSKEYITMYPEYYTKTQVSFVRMYNQGLIYKGYHPVIFCPRCETTIALAEIEYKSGTTKLNYIRFGDGEDSVVIATTRPELIPACVAIAVHPDDERYRHLIGKKVRVPVGGHEVEVIADEDVDMEYGTGIVMICTFGDRQDVKWWKKHNLELRMVLDRTGRLNEKAGKYAGLTTKEAREKIIEDLKAEGRLIKQEDVEQNVGVCWRCKTPVEIIAEEQWFVKIDKERILKEARKIKWFPEHMLSRLEGWVEGMEWDWVISRQRIFATPIPVWYCKNCGAIVVAKEEWLPVDPTKDAPKEPCPQCGSTEFEGEDDVLDTWMDSSITPLAITGWPYDWKEYPTHLRPQGHDIIRTWAFYTILRSLALANKIPWYEIVINGMVLGEDGRKMSKSLGNIISPEEVLEKYGADALRQWAATGVVGSDVIFTWKEVIAASRFQQKFWSILRFTMSHIKDYTPSEDDEKLLRIADRWILSKLNRLIKDVDEHMENYRFNEALKAIRSFTWYEYADNYLEIVKNRLYSGSDEEKRAAKFVLYNAMDALIRLLAPITPFIAEECWNIFKGNGSVHLQSYPQADKAFIDSEAEKRGDLMRDIVAEVRRLKHDRGMALNAPLKFIKIYSPIEVDARDIGGALNAKVEILSEAPEISVRIKALKPKYGILGPMFRDKVKKIVEAVNALNEEDKDRLLKEGLEIDIDGEVIKLERDWFEAEIEKVVSGKEVDVLEVGGAVVVVEI</sequence>
<evidence type="ECO:0000313" key="14">
    <source>
        <dbReference type="EMBL" id="AEA46764.1"/>
    </source>
</evidence>
<comment type="catalytic activity">
    <reaction evidence="8 11">
        <text>tRNA(Val) + L-valine + ATP = L-valyl-tRNA(Val) + AMP + diphosphate</text>
        <dbReference type="Rhea" id="RHEA:10704"/>
        <dbReference type="Rhea" id="RHEA-COMP:9672"/>
        <dbReference type="Rhea" id="RHEA-COMP:9708"/>
        <dbReference type="ChEBI" id="CHEBI:30616"/>
        <dbReference type="ChEBI" id="CHEBI:33019"/>
        <dbReference type="ChEBI" id="CHEBI:57762"/>
        <dbReference type="ChEBI" id="CHEBI:78442"/>
        <dbReference type="ChEBI" id="CHEBI:78537"/>
        <dbReference type="ChEBI" id="CHEBI:456215"/>
        <dbReference type="EC" id="6.1.1.9"/>
    </reaction>
</comment>
<dbReference type="NCBIfam" id="NF009687">
    <property type="entry name" value="PRK13208.1"/>
    <property type="match status" value="1"/>
</dbReference>
<dbReference type="FunFam" id="1.10.730.10:FF:000033">
    <property type="entry name" value="Valine--tRNA ligase"/>
    <property type="match status" value="1"/>
</dbReference>
<evidence type="ECO:0000256" key="4">
    <source>
        <dbReference type="ARBA" id="ARBA00022741"/>
    </source>
</evidence>
<dbReference type="EMBL" id="CP002588">
    <property type="protein sequence ID" value="AEA46764.1"/>
    <property type="molecule type" value="Genomic_DNA"/>
</dbReference>
<dbReference type="GO" id="GO:0005524">
    <property type="term" value="F:ATP binding"/>
    <property type="evidence" value="ECO:0007669"/>
    <property type="project" value="UniProtKB-UniRule"/>
</dbReference>
<keyword evidence="2 11" id="KW-0963">Cytoplasm</keyword>
<dbReference type="Pfam" id="PF08264">
    <property type="entry name" value="Anticodon_1"/>
    <property type="match status" value="1"/>
</dbReference>
<dbReference type="InterPro" id="IPR009080">
    <property type="entry name" value="tRNAsynth_Ia_anticodon-bd"/>
</dbReference>
<evidence type="ECO:0000313" key="15">
    <source>
        <dbReference type="Proteomes" id="UP000008136"/>
    </source>
</evidence>
<keyword evidence="3 11" id="KW-0436">Ligase</keyword>
<reference evidence="14 15" key="1">
    <citation type="submission" date="2011-03" db="EMBL/GenBank/DDBJ databases">
        <title>The complete genome of Archaeoglobus veneficus SNP6.</title>
        <authorList>
            <consortium name="US DOE Joint Genome Institute (JGI-PGF)"/>
            <person name="Lucas S."/>
            <person name="Copeland A."/>
            <person name="Lapidus A."/>
            <person name="Bruce D."/>
            <person name="Goodwin L."/>
            <person name="Pitluck S."/>
            <person name="Kyrpides N."/>
            <person name="Mavromatis K."/>
            <person name="Pagani I."/>
            <person name="Ivanova N."/>
            <person name="Mikhailova N."/>
            <person name="Lu M."/>
            <person name="Detter J.C."/>
            <person name="Tapia R."/>
            <person name="Han C."/>
            <person name="Land M."/>
            <person name="Hauser L."/>
            <person name="Markowitz V."/>
            <person name="Cheng J.-F."/>
            <person name="Hugenholtz P."/>
            <person name="Woyke T."/>
            <person name="Wu D."/>
            <person name="Spring S."/>
            <person name="Brambilla E."/>
            <person name="Klenk H.-P."/>
            <person name="Eisen J.A."/>
        </authorList>
    </citation>
    <scope>NUCLEOTIDE SEQUENCE [LARGE SCALE GENOMIC DNA]</scope>
    <source>
        <strain>SNP6</strain>
    </source>
</reference>
<evidence type="ECO:0000256" key="9">
    <source>
        <dbReference type="ARBA" id="ARBA00055630"/>
    </source>
</evidence>
<feature type="short sequence motif" description="'KMSKS' region" evidence="11">
    <location>
        <begin position="521"/>
        <end position="525"/>
    </location>
</feature>
<evidence type="ECO:0000256" key="8">
    <source>
        <dbReference type="ARBA" id="ARBA00047552"/>
    </source>
</evidence>